<name>A0ACB8V5T1_9EURO</name>
<accession>A0ACB8V5T1</accession>
<proteinExistence type="predicted"/>
<sequence length="625" mass="69302">MLSNATRINSDPSWSLKEFMSSPMAPPSDVQLLLFNDLKFFLSATVPQRSWCAEQITSHGGKVVHLEKAADIFLVDNMRKDLPQGSYSFKFIDRCLRAGKLLDLEDFRAGPAPGSIRPVGSISTPSKKQRAGFSAKDDQILYDWVKPFEQQGGPIRGNKIYQQLEQQHPQHTYQSWRDRYLRTVKDRPRPVAREDNPGGQAPSIALNSSESSREPLVPEEHSKSPSPHITSISFSDSEEARLFRMAPQIIEIDTSREAEFWEGFSLVNTRHTASEWKSYFDANVRPKYVADSKEPGASSSQPASPSSARVSQQSSALSPRIALSTKTIIPPSQVQGSENGDAPLIRMASNFTGKRKRNSWNDGVPHDTTSGDETELPSRKRQRTAKDTEIFGKGIVQPSVWRHGVERESTIASLSDTEGNTARAPNGTSPFYEELPIELAGSASRDAVPSSHSSANSSQSSEKYETALQGQSTQAIFADPLQHSRELDDLLNGPLPNIPDTAELLDIAEDEKEVQELDVWIESRLRTGRAKDEDQITQALSCTSMNPFVADIVLDYLKEGKAIPTDIPGIWTEEDDHLLVTGDHNDVLKLQKKHGVENADIRGEYLNNVRQLELEDEEASASSPV</sequence>
<reference evidence="1" key="1">
    <citation type="journal article" date="2022" name="bioRxiv">
        <title>Population genetic analysis of Ophidiomyces ophidiicola, the causative agent of snake fungal disease, indicates recent introductions to the USA.</title>
        <authorList>
            <person name="Ladner J.T."/>
            <person name="Palmer J.M."/>
            <person name="Ettinger C.L."/>
            <person name="Stajich J.E."/>
            <person name="Farrell T.M."/>
            <person name="Glorioso B.M."/>
            <person name="Lawson B."/>
            <person name="Price S.J."/>
            <person name="Stengle A.G."/>
            <person name="Grear D.A."/>
            <person name="Lorch J.M."/>
        </authorList>
    </citation>
    <scope>NUCLEOTIDE SEQUENCE</scope>
    <source>
        <strain evidence="1">NWHC 24266-5</strain>
    </source>
</reference>
<comment type="caution">
    <text evidence="1">The sequence shown here is derived from an EMBL/GenBank/DDBJ whole genome shotgun (WGS) entry which is preliminary data.</text>
</comment>
<gene>
    <name evidence="1" type="ORF">LOY88_000488</name>
</gene>
<dbReference type="EMBL" id="JALBCA010000005">
    <property type="protein sequence ID" value="KAI2392692.1"/>
    <property type="molecule type" value="Genomic_DNA"/>
</dbReference>
<organism evidence="1">
    <name type="scientific">Ophidiomyces ophidiicola</name>
    <dbReference type="NCBI Taxonomy" id="1387563"/>
    <lineage>
        <taxon>Eukaryota</taxon>
        <taxon>Fungi</taxon>
        <taxon>Dikarya</taxon>
        <taxon>Ascomycota</taxon>
        <taxon>Pezizomycotina</taxon>
        <taxon>Eurotiomycetes</taxon>
        <taxon>Eurotiomycetidae</taxon>
        <taxon>Onygenales</taxon>
        <taxon>Onygenaceae</taxon>
        <taxon>Ophidiomyces</taxon>
    </lineage>
</organism>
<evidence type="ECO:0000313" key="1">
    <source>
        <dbReference type="EMBL" id="KAI2392692.1"/>
    </source>
</evidence>
<protein>
    <submittedName>
        <fullName evidence="1">Uncharacterized protein</fullName>
    </submittedName>
</protein>